<comment type="caution">
    <text evidence="2">The sequence shown here is derived from an EMBL/GenBank/DDBJ whole genome shotgun (WGS) entry which is preliminary data.</text>
</comment>
<reference evidence="2 3" key="1">
    <citation type="submission" date="2020-08" db="EMBL/GenBank/DDBJ databases">
        <title>Genomic Encyclopedia of Type Strains, Phase III (KMG-III): the genomes of soil and plant-associated and newly described type strains.</title>
        <authorList>
            <person name="Whitman W."/>
        </authorList>
    </citation>
    <scope>NUCLEOTIDE SEQUENCE [LARGE SCALE GENOMIC DNA]</scope>
    <source>
        <strain evidence="2 3">CECT 8654</strain>
    </source>
</reference>
<dbReference type="RefSeq" id="WP_183411125.1">
    <property type="nucleotide sequence ID" value="NZ_JACHWY010000003.1"/>
</dbReference>
<name>A0A7W4Z6B0_9GAMM</name>
<dbReference type="PANTHER" id="PTHR38775">
    <property type="entry name" value="INNER MEMBRANE PROTEIN-RELATED"/>
    <property type="match status" value="1"/>
</dbReference>
<dbReference type="EMBL" id="JACHWY010000003">
    <property type="protein sequence ID" value="MBB3048334.1"/>
    <property type="molecule type" value="Genomic_DNA"/>
</dbReference>
<keyword evidence="1" id="KW-0472">Membrane</keyword>
<keyword evidence="1" id="KW-0812">Transmembrane</keyword>
<keyword evidence="1" id="KW-1133">Transmembrane helix</keyword>
<dbReference type="Pfam" id="PF06611">
    <property type="entry name" value="DUF1145"/>
    <property type="match status" value="1"/>
</dbReference>
<dbReference type="AlphaFoldDB" id="A0A7W4Z6B0"/>
<dbReference type="Proteomes" id="UP000537130">
    <property type="component" value="Unassembled WGS sequence"/>
</dbReference>
<dbReference type="InterPro" id="IPR009525">
    <property type="entry name" value="DUF1145"/>
</dbReference>
<gene>
    <name evidence="2" type="ORF">FHR99_002608</name>
</gene>
<sequence>MGNTLGKIATFAFWVAAVINLITPFGAAAPWVTGIAIALLVAHAIECIVFRKHIQADPKVPAFQGYLLVLLFGVLHSGQWMNKSKA</sequence>
<protein>
    <submittedName>
        <fullName evidence="2">Uncharacterized protein YhhL (DUF1145 family)</fullName>
    </submittedName>
</protein>
<feature type="transmembrane region" description="Helical" evidence="1">
    <location>
        <begin position="31"/>
        <end position="50"/>
    </location>
</feature>
<organism evidence="2 3">
    <name type="scientific">Litorivivens lipolytica</name>
    <dbReference type="NCBI Taxonomy" id="1524264"/>
    <lineage>
        <taxon>Bacteria</taxon>
        <taxon>Pseudomonadati</taxon>
        <taxon>Pseudomonadota</taxon>
        <taxon>Gammaproteobacteria</taxon>
        <taxon>Litorivivens</taxon>
    </lineage>
</organism>
<accession>A0A7W4Z6B0</accession>
<evidence type="ECO:0000313" key="3">
    <source>
        <dbReference type="Proteomes" id="UP000537130"/>
    </source>
</evidence>
<proteinExistence type="predicted"/>
<feature type="transmembrane region" description="Helical" evidence="1">
    <location>
        <begin position="62"/>
        <end position="81"/>
    </location>
</feature>
<keyword evidence="3" id="KW-1185">Reference proteome</keyword>
<feature type="transmembrane region" description="Helical" evidence="1">
    <location>
        <begin position="7"/>
        <end position="25"/>
    </location>
</feature>
<evidence type="ECO:0000256" key="1">
    <source>
        <dbReference type="SAM" id="Phobius"/>
    </source>
</evidence>
<evidence type="ECO:0000313" key="2">
    <source>
        <dbReference type="EMBL" id="MBB3048334.1"/>
    </source>
</evidence>
<dbReference type="PANTHER" id="PTHR38775:SF1">
    <property type="entry name" value="INNER MEMBRANE PROTEIN"/>
    <property type="match status" value="1"/>
</dbReference>